<name>A0A272EN10_9RHOO</name>
<evidence type="ECO:0000313" key="3">
    <source>
        <dbReference type="EMBL" id="PAS91479.1"/>
    </source>
</evidence>
<evidence type="ECO:0000313" key="2">
    <source>
        <dbReference type="EMBL" id="KAF7597894.1"/>
    </source>
</evidence>
<proteinExistence type="predicted"/>
<dbReference type="InterPro" id="IPR036388">
    <property type="entry name" value="WH-like_DNA-bd_sf"/>
</dbReference>
<dbReference type="EMBL" id="NMRN01000082">
    <property type="protein sequence ID" value="PAS91479.1"/>
    <property type="molecule type" value="Genomic_DNA"/>
</dbReference>
<evidence type="ECO:0000313" key="4">
    <source>
        <dbReference type="Proteomes" id="UP000216107"/>
    </source>
</evidence>
<feature type="binding site" evidence="1">
    <location>
        <position position="97"/>
    </location>
    <ligand>
        <name>Zn(2+)</name>
        <dbReference type="ChEBI" id="CHEBI:29105"/>
    </ligand>
</feature>
<dbReference type="SUPFAM" id="SSF46785">
    <property type="entry name" value="Winged helix' DNA-binding domain"/>
    <property type="match status" value="1"/>
</dbReference>
<organism evidence="3 4">
    <name type="scientific">Candidatus Dactylopiibacterium carminicum</name>
    <dbReference type="NCBI Taxonomy" id="857335"/>
    <lineage>
        <taxon>Bacteria</taxon>
        <taxon>Pseudomonadati</taxon>
        <taxon>Pseudomonadota</taxon>
        <taxon>Betaproteobacteria</taxon>
        <taxon>Rhodocyclales</taxon>
        <taxon>Rhodocyclaceae</taxon>
        <taxon>Candidatus Dactylopiibacterium</taxon>
    </lineage>
</organism>
<dbReference type="GO" id="GO:0045892">
    <property type="term" value="P:negative regulation of DNA-templated transcription"/>
    <property type="evidence" value="ECO:0007669"/>
    <property type="project" value="TreeGrafter"/>
</dbReference>
<dbReference type="Proteomes" id="UP000216107">
    <property type="component" value="Unassembled WGS sequence"/>
</dbReference>
<dbReference type="EMBL" id="MDUX01000079">
    <property type="protein sequence ID" value="KAF7597894.1"/>
    <property type="molecule type" value="Genomic_DNA"/>
</dbReference>
<comment type="cofactor">
    <cofactor evidence="1">
        <name>Zn(2+)</name>
        <dbReference type="ChEBI" id="CHEBI:29105"/>
    </cofactor>
    <text evidence="1">Binds 1 zinc ion per subunit.</text>
</comment>
<comment type="caution">
    <text evidence="3">The sequence shown here is derived from an EMBL/GenBank/DDBJ whole genome shotgun (WGS) entry which is preliminary data.</text>
</comment>
<dbReference type="Gene3D" id="1.10.10.10">
    <property type="entry name" value="Winged helix-like DNA-binding domain superfamily/Winged helix DNA-binding domain"/>
    <property type="match status" value="1"/>
</dbReference>
<dbReference type="InterPro" id="IPR002481">
    <property type="entry name" value="FUR"/>
</dbReference>
<dbReference type="RefSeq" id="WP_095525865.1">
    <property type="nucleotide sequence ID" value="NZ_MDUX01000079.1"/>
</dbReference>
<accession>A0A272EN10</accession>
<evidence type="ECO:0000256" key="1">
    <source>
        <dbReference type="PIRSR" id="PIRSR602481-1"/>
    </source>
</evidence>
<dbReference type="InterPro" id="IPR036390">
    <property type="entry name" value="WH_DNA-bd_sf"/>
</dbReference>
<keyword evidence="5" id="KW-1185">Reference proteome</keyword>
<dbReference type="GO" id="GO:1900376">
    <property type="term" value="P:regulation of secondary metabolite biosynthetic process"/>
    <property type="evidence" value="ECO:0007669"/>
    <property type="project" value="TreeGrafter"/>
</dbReference>
<protein>
    <submittedName>
        <fullName evidence="3">Uncharacterized protein</fullName>
    </submittedName>
</protein>
<dbReference type="GO" id="GO:0008270">
    <property type="term" value="F:zinc ion binding"/>
    <property type="evidence" value="ECO:0007669"/>
    <property type="project" value="TreeGrafter"/>
</dbReference>
<dbReference type="Pfam" id="PF01475">
    <property type="entry name" value="FUR"/>
    <property type="match status" value="1"/>
</dbReference>
<feature type="binding site" evidence="1">
    <location>
        <position position="133"/>
    </location>
    <ligand>
        <name>Zn(2+)</name>
        <dbReference type="ChEBI" id="CHEBI:29105"/>
    </ligand>
</feature>
<dbReference type="PANTHER" id="PTHR33202:SF7">
    <property type="entry name" value="FERRIC UPTAKE REGULATION PROTEIN"/>
    <property type="match status" value="1"/>
</dbReference>
<keyword evidence="1" id="KW-0479">Metal-binding</keyword>
<feature type="binding site" evidence="1">
    <location>
        <position position="130"/>
    </location>
    <ligand>
        <name>Zn(2+)</name>
        <dbReference type="ChEBI" id="CHEBI:29105"/>
    </ligand>
</feature>
<dbReference type="OrthoDB" id="8659436at2"/>
<dbReference type="PANTHER" id="PTHR33202">
    <property type="entry name" value="ZINC UPTAKE REGULATION PROTEIN"/>
    <property type="match status" value="1"/>
</dbReference>
<gene>
    <name evidence="2" type="ORF">BGI27_16205</name>
    <name evidence="3" type="ORF">CGU29_16290</name>
</gene>
<evidence type="ECO:0000313" key="5">
    <source>
        <dbReference type="Proteomes" id="UP000623509"/>
    </source>
</evidence>
<dbReference type="GO" id="GO:0000976">
    <property type="term" value="F:transcription cis-regulatory region binding"/>
    <property type="evidence" value="ECO:0007669"/>
    <property type="project" value="TreeGrafter"/>
</dbReference>
<dbReference type="GO" id="GO:0003700">
    <property type="term" value="F:DNA-binding transcription factor activity"/>
    <property type="evidence" value="ECO:0007669"/>
    <property type="project" value="InterPro"/>
</dbReference>
<dbReference type="Proteomes" id="UP000623509">
    <property type="component" value="Unassembled WGS sequence"/>
</dbReference>
<dbReference type="AlphaFoldDB" id="A0A272EN10"/>
<keyword evidence="1" id="KW-0862">Zinc</keyword>
<feature type="binding site" evidence="1">
    <location>
        <position position="94"/>
    </location>
    <ligand>
        <name>Zn(2+)</name>
        <dbReference type="ChEBI" id="CHEBI:29105"/>
    </ligand>
</feature>
<sequence length="136" mass="14899">MNSSATRIHTLGARATPARIAVLDLLLLADHALSHHEVETALAAHGFDRVTLYRVLDWLVETGLAHRITENDRVFRFNASHMERNHPAHAHFRCEGCGRVFCLDSAPVATPSLPPGFIGHQADLRISGKCSDCAKA</sequence>
<reference evidence="2 5" key="1">
    <citation type="submission" date="2016-08" db="EMBL/GenBank/DDBJ databases">
        <title>Candidatus Dactylopiibacterium carminicum genome sequence.</title>
        <authorList>
            <person name="Ramirez-Puebla S.T."/>
            <person name="Ormeno-Orrillo E."/>
            <person name="Vera-Ponce De Leon A."/>
            <person name="Luis L."/>
            <person name="Sanchez-Flores A."/>
            <person name="Monica R."/>
            <person name="Martinez-Romero E."/>
        </authorList>
    </citation>
    <scope>NUCLEOTIDE SEQUENCE [LARGE SCALE GENOMIC DNA]</scope>
    <source>
        <strain evidence="2">END1</strain>
    </source>
</reference>
<reference evidence="3 4" key="2">
    <citation type="submission" date="2017-07" db="EMBL/GenBank/DDBJ databases">
        <title>Candidatus Dactylopiibacterium carminicum, a nitrogen-fixing symbiont of the cochineal insect Dactylopius coccus and Dactylopius opuntiae (Hemiptera: Coccoidea: Dactylopiidae).</title>
        <authorList>
            <person name="Vera A."/>
        </authorList>
    </citation>
    <scope>NUCLEOTIDE SEQUENCE [LARGE SCALE GENOMIC DNA]</scope>
    <source>
        <strain evidence="3 4">NFDCM</strain>
    </source>
</reference>